<evidence type="ECO:0000313" key="3">
    <source>
        <dbReference type="EMBL" id="SPE24107.1"/>
    </source>
</evidence>
<feature type="transmembrane region" description="Helical" evidence="1">
    <location>
        <begin position="73"/>
        <end position="95"/>
    </location>
</feature>
<dbReference type="Proteomes" id="UP000239735">
    <property type="component" value="Unassembled WGS sequence"/>
</dbReference>
<accession>A0A2N9LLJ9</accession>
<evidence type="ECO:0000313" key="4">
    <source>
        <dbReference type="Proteomes" id="UP000239735"/>
    </source>
</evidence>
<evidence type="ECO:0000256" key="1">
    <source>
        <dbReference type="SAM" id="Phobius"/>
    </source>
</evidence>
<dbReference type="OrthoDB" id="9785126at2"/>
<dbReference type="Pfam" id="PF07885">
    <property type="entry name" value="Ion_trans_2"/>
    <property type="match status" value="1"/>
</dbReference>
<keyword evidence="1" id="KW-0812">Transmembrane</keyword>
<dbReference type="SUPFAM" id="SSF81324">
    <property type="entry name" value="Voltage-gated potassium channels"/>
    <property type="match status" value="1"/>
</dbReference>
<organism evidence="3 4">
    <name type="scientific">Candidatus Sulfuritelmatomonas gaucii</name>
    <dbReference type="NCBI Taxonomy" id="2043161"/>
    <lineage>
        <taxon>Bacteria</taxon>
        <taxon>Pseudomonadati</taxon>
        <taxon>Acidobacteriota</taxon>
        <taxon>Terriglobia</taxon>
        <taxon>Terriglobales</taxon>
        <taxon>Acidobacteriaceae</taxon>
        <taxon>Candidatus Sulfuritelmatomonas</taxon>
    </lineage>
</organism>
<dbReference type="InterPro" id="IPR013099">
    <property type="entry name" value="K_chnl_dom"/>
</dbReference>
<gene>
    <name evidence="3" type="ORF">SBA5_420007</name>
</gene>
<dbReference type="AlphaFoldDB" id="A0A2N9LLJ9"/>
<keyword evidence="1" id="KW-0472">Membrane</keyword>
<dbReference type="EMBL" id="OKRB01000100">
    <property type="protein sequence ID" value="SPE24107.1"/>
    <property type="molecule type" value="Genomic_DNA"/>
</dbReference>
<reference evidence="4" key="1">
    <citation type="submission" date="2018-02" db="EMBL/GenBank/DDBJ databases">
        <authorList>
            <person name="Hausmann B."/>
        </authorList>
    </citation>
    <scope>NUCLEOTIDE SEQUENCE [LARGE SCALE GENOMIC DNA]</scope>
    <source>
        <strain evidence="4">Peat soil MAG SbA5</strain>
    </source>
</reference>
<feature type="transmembrane region" description="Helical" evidence="1">
    <location>
        <begin position="136"/>
        <end position="156"/>
    </location>
</feature>
<protein>
    <recommendedName>
        <fullName evidence="2">Potassium channel domain-containing protein</fullName>
    </recommendedName>
</protein>
<dbReference type="Gene3D" id="1.10.287.70">
    <property type="match status" value="1"/>
</dbReference>
<evidence type="ECO:0000259" key="2">
    <source>
        <dbReference type="Pfam" id="PF07885"/>
    </source>
</evidence>
<keyword evidence="1" id="KW-1133">Transmembrane helix</keyword>
<proteinExistence type="predicted"/>
<feature type="domain" description="Potassium channel" evidence="2">
    <location>
        <begin position="83"/>
        <end position="156"/>
    </location>
</feature>
<feature type="transmembrane region" description="Helical" evidence="1">
    <location>
        <begin position="36"/>
        <end position="52"/>
    </location>
</feature>
<sequence>MRVVALIAGVACLLTVLLDAFQTIILPRRATGRFRLTRIFYIVTWMPWGWAAQRLRNARMRETAFSFYGPLSLIFLLMVWATAMVLGFALVFFALGSPFIDAGRHAGFRSDIYVSGTTIFTLGLGDVTPLDPWSRALVIVEAGTGFGFLAVVMGYFPVLYSAFSRREVSISLLDARAGSPPTAAELMRRHSYEGAEQALIMLLMEWERWSAELLESHISYPQLCYFRSQHTNQSWLSALTAILDTSALLISGVRGQEARQAQLTFAMARHALVDLAQIFSRRPANQAPDRLPPERYQKLFEVLCASSATLCRDEFSQERLREMRALYEGYAEALSRFLRMPLPPWMAEQPHKDNWITVARVRTRAEEANADLPAPAQDAARTMPPLIDHHHDF</sequence>
<name>A0A2N9LLJ9_9BACT</name>